<dbReference type="PROSITE" id="PS00211">
    <property type="entry name" value="ABC_TRANSPORTER_1"/>
    <property type="match status" value="1"/>
</dbReference>
<reference evidence="7" key="2">
    <citation type="submission" date="2020-09" db="EMBL/GenBank/DDBJ databases">
        <authorList>
            <person name="Sun Q."/>
            <person name="Ohkuma M."/>
        </authorList>
    </citation>
    <scope>NUCLEOTIDE SEQUENCE</scope>
    <source>
        <strain evidence="7">JCM 19831</strain>
    </source>
</reference>
<dbReference type="Pfam" id="PF00005">
    <property type="entry name" value="ABC_tran"/>
    <property type="match status" value="1"/>
</dbReference>
<dbReference type="PROSITE" id="PS50893">
    <property type="entry name" value="ABC_TRANSPORTER_2"/>
    <property type="match status" value="1"/>
</dbReference>
<keyword evidence="8" id="KW-1185">Reference proteome</keyword>
<dbReference type="Gene3D" id="3.40.50.300">
    <property type="entry name" value="P-loop containing nucleotide triphosphate hydrolases"/>
    <property type="match status" value="1"/>
</dbReference>
<dbReference type="PANTHER" id="PTHR42711:SF17">
    <property type="entry name" value="ABC TRANSPORTER ATP-BINDING PROTEIN"/>
    <property type="match status" value="1"/>
</dbReference>
<proteinExistence type="predicted"/>
<dbReference type="InterPro" id="IPR027417">
    <property type="entry name" value="P-loop_NTPase"/>
</dbReference>
<comment type="subcellular location">
    <subcellularLocation>
        <location evidence="1">Cell membrane</location>
        <topology evidence="1">Peripheral membrane protein</topology>
    </subcellularLocation>
</comment>
<evidence type="ECO:0000256" key="2">
    <source>
        <dbReference type="ARBA" id="ARBA00022448"/>
    </source>
</evidence>
<name>A0A917TMM3_9ACTN</name>
<protein>
    <submittedName>
        <fullName evidence="7">ABC transporter ATP-binding protein</fullName>
    </submittedName>
</protein>
<dbReference type="GO" id="GO:0005524">
    <property type="term" value="F:ATP binding"/>
    <property type="evidence" value="ECO:0007669"/>
    <property type="project" value="UniProtKB-KW"/>
</dbReference>
<keyword evidence="4 7" id="KW-0067">ATP-binding</keyword>
<dbReference type="GO" id="GO:0005886">
    <property type="term" value="C:plasma membrane"/>
    <property type="evidence" value="ECO:0007669"/>
    <property type="project" value="UniProtKB-SubCell"/>
</dbReference>
<evidence type="ECO:0000256" key="4">
    <source>
        <dbReference type="ARBA" id="ARBA00022840"/>
    </source>
</evidence>
<dbReference type="AlphaFoldDB" id="A0A917TMM3"/>
<dbReference type="InterPro" id="IPR050763">
    <property type="entry name" value="ABC_transporter_ATP-binding"/>
</dbReference>
<dbReference type="GO" id="GO:0046677">
    <property type="term" value="P:response to antibiotic"/>
    <property type="evidence" value="ECO:0007669"/>
    <property type="project" value="UniProtKB-KW"/>
</dbReference>
<dbReference type="PANTHER" id="PTHR42711">
    <property type="entry name" value="ABC TRANSPORTER ATP-BINDING PROTEIN"/>
    <property type="match status" value="1"/>
</dbReference>
<evidence type="ECO:0000313" key="7">
    <source>
        <dbReference type="EMBL" id="GGM29277.1"/>
    </source>
</evidence>
<evidence type="ECO:0000256" key="3">
    <source>
        <dbReference type="ARBA" id="ARBA00022741"/>
    </source>
</evidence>
<gene>
    <name evidence="7" type="ORF">GCM10007977_033210</name>
</gene>
<organism evidence="7 8">
    <name type="scientific">Dactylosporangium sucinum</name>
    <dbReference type="NCBI Taxonomy" id="1424081"/>
    <lineage>
        <taxon>Bacteria</taxon>
        <taxon>Bacillati</taxon>
        <taxon>Actinomycetota</taxon>
        <taxon>Actinomycetes</taxon>
        <taxon>Micromonosporales</taxon>
        <taxon>Micromonosporaceae</taxon>
        <taxon>Dactylosporangium</taxon>
    </lineage>
</organism>
<evidence type="ECO:0000259" key="6">
    <source>
        <dbReference type="PROSITE" id="PS50893"/>
    </source>
</evidence>
<keyword evidence="3" id="KW-0547">Nucleotide-binding</keyword>
<dbReference type="CDD" id="cd03230">
    <property type="entry name" value="ABC_DR_subfamily_A"/>
    <property type="match status" value="1"/>
</dbReference>
<dbReference type="GO" id="GO:0016887">
    <property type="term" value="F:ATP hydrolysis activity"/>
    <property type="evidence" value="ECO:0007669"/>
    <property type="project" value="InterPro"/>
</dbReference>
<feature type="domain" description="ABC transporter" evidence="6">
    <location>
        <begin position="10"/>
        <end position="233"/>
    </location>
</feature>
<sequence>MLIAMTNPAVQLTGLTKAFGAVTAVGGVDLTIRRGEVVALLGPNGAGKSTTIDMILGLLRPDSGTVLLDGQPPARAVARGAVGALLQTGGLLPDLTAAETVRLAAGLQRKARPVGEVLREAGVEPFAGQKVGGLSGGQQQRVRFAMALVADPELLVLDEPTTGLDVESRRAFWTTMREQTAGGRTVLFATHYLDEADAYADRIVLLRSGKLIADGTAAQIKAAVTGRVIRATVPGADLAALAALPGVDRVETRGDVVLLHCNDSDAALRGLLTTTAAYDVEVTSRNLEDAFIALTAAGSAQ</sequence>
<reference evidence="7" key="1">
    <citation type="journal article" date="2014" name="Int. J. Syst. Evol. Microbiol.">
        <title>Complete genome sequence of Corynebacterium casei LMG S-19264T (=DSM 44701T), isolated from a smear-ripened cheese.</title>
        <authorList>
            <consortium name="US DOE Joint Genome Institute (JGI-PGF)"/>
            <person name="Walter F."/>
            <person name="Albersmeier A."/>
            <person name="Kalinowski J."/>
            <person name="Ruckert C."/>
        </authorList>
    </citation>
    <scope>NUCLEOTIDE SEQUENCE</scope>
    <source>
        <strain evidence="7">JCM 19831</strain>
    </source>
</reference>
<keyword evidence="2" id="KW-0813">Transport</keyword>
<dbReference type="InterPro" id="IPR003439">
    <property type="entry name" value="ABC_transporter-like_ATP-bd"/>
</dbReference>
<dbReference type="InterPro" id="IPR017871">
    <property type="entry name" value="ABC_transporter-like_CS"/>
</dbReference>
<dbReference type="Proteomes" id="UP000642070">
    <property type="component" value="Unassembled WGS sequence"/>
</dbReference>
<dbReference type="SUPFAM" id="SSF52540">
    <property type="entry name" value="P-loop containing nucleoside triphosphate hydrolases"/>
    <property type="match status" value="1"/>
</dbReference>
<evidence type="ECO:0000256" key="1">
    <source>
        <dbReference type="ARBA" id="ARBA00004202"/>
    </source>
</evidence>
<accession>A0A917TMM3</accession>
<evidence type="ECO:0000313" key="8">
    <source>
        <dbReference type="Proteomes" id="UP000642070"/>
    </source>
</evidence>
<evidence type="ECO:0000256" key="5">
    <source>
        <dbReference type="ARBA" id="ARBA00023251"/>
    </source>
</evidence>
<comment type="caution">
    <text evidence="7">The sequence shown here is derived from an EMBL/GenBank/DDBJ whole genome shotgun (WGS) entry which is preliminary data.</text>
</comment>
<dbReference type="EMBL" id="BMPI01000014">
    <property type="protein sequence ID" value="GGM29277.1"/>
    <property type="molecule type" value="Genomic_DNA"/>
</dbReference>
<dbReference type="SMART" id="SM00382">
    <property type="entry name" value="AAA"/>
    <property type="match status" value="1"/>
</dbReference>
<dbReference type="InterPro" id="IPR003593">
    <property type="entry name" value="AAA+_ATPase"/>
</dbReference>
<keyword evidence="5" id="KW-0046">Antibiotic resistance</keyword>